<keyword evidence="2" id="KW-1185">Reference proteome</keyword>
<dbReference type="InterPro" id="IPR012441">
    <property type="entry name" value="DUF1643"/>
</dbReference>
<dbReference type="EMBL" id="FOZW01000006">
    <property type="protein sequence ID" value="SFS91761.1"/>
    <property type="molecule type" value="Genomic_DNA"/>
</dbReference>
<evidence type="ECO:0008006" key="3">
    <source>
        <dbReference type="Google" id="ProtNLM"/>
    </source>
</evidence>
<sequence length="171" mass="19008">MIERRHAQDGMRSRALYSPCETYRYGLERVWKDVPGPLLLWVMLNPARADERRNDPTIERCQRRAQAMGFGGMRIANIFAYRAPTPVELRRAEAPVGPENDALLLRWHAGAGMTLAGWGVHGAHLGRGAEIAALLGGELHVLGLTKAGHPRHPLYVAYSQQPQVWDRGSGP</sequence>
<proteinExistence type="predicted"/>
<dbReference type="OrthoDB" id="9807577at2"/>
<dbReference type="AlphaFoldDB" id="A0A1I6TRF8"/>
<name>A0A1I6TRF8_9RHOB</name>
<dbReference type="STRING" id="311180.SAMN04488050_106301"/>
<gene>
    <name evidence="1" type="ORF">SAMN04488050_106301</name>
</gene>
<evidence type="ECO:0000313" key="2">
    <source>
        <dbReference type="Proteomes" id="UP000199392"/>
    </source>
</evidence>
<reference evidence="2" key="1">
    <citation type="submission" date="2016-10" db="EMBL/GenBank/DDBJ databases">
        <authorList>
            <person name="Varghese N."/>
            <person name="Submissions S."/>
        </authorList>
    </citation>
    <scope>NUCLEOTIDE SEQUENCE [LARGE SCALE GENOMIC DNA]</scope>
    <source>
        <strain evidence="2">DSM 26894</strain>
    </source>
</reference>
<evidence type="ECO:0000313" key="1">
    <source>
        <dbReference type="EMBL" id="SFS91761.1"/>
    </source>
</evidence>
<accession>A0A1I6TRF8</accession>
<protein>
    <recommendedName>
        <fullName evidence="3">DUF1643 domain-containing protein</fullName>
    </recommendedName>
</protein>
<dbReference type="Pfam" id="PF07799">
    <property type="entry name" value="DUF1643"/>
    <property type="match status" value="1"/>
</dbReference>
<dbReference type="RefSeq" id="WP_092424897.1">
    <property type="nucleotide sequence ID" value="NZ_FNCL01000006.1"/>
</dbReference>
<organism evidence="1 2">
    <name type="scientific">Alloyangia pacifica</name>
    <dbReference type="NCBI Taxonomy" id="311180"/>
    <lineage>
        <taxon>Bacteria</taxon>
        <taxon>Pseudomonadati</taxon>
        <taxon>Pseudomonadota</taxon>
        <taxon>Alphaproteobacteria</taxon>
        <taxon>Rhodobacterales</taxon>
        <taxon>Roseobacteraceae</taxon>
        <taxon>Alloyangia</taxon>
    </lineage>
</organism>
<dbReference type="Proteomes" id="UP000199392">
    <property type="component" value="Unassembled WGS sequence"/>
</dbReference>